<sequence>MQDPIGWHQIWQSCALARPIDRVALTAKSSSYGVQPFPCGSATGTSGAQNSVTVPDPILLPPPGGRSATSVQVRTIWKNL</sequence>
<proteinExistence type="predicted"/>
<gene>
    <name evidence="1" type="ORF">PXEA_LOCUS12571</name>
</gene>
<evidence type="ECO:0000313" key="2">
    <source>
        <dbReference type="Proteomes" id="UP000784294"/>
    </source>
</evidence>
<reference evidence="1" key="1">
    <citation type="submission" date="2018-11" db="EMBL/GenBank/DDBJ databases">
        <authorList>
            <consortium name="Pathogen Informatics"/>
        </authorList>
    </citation>
    <scope>NUCLEOTIDE SEQUENCE</scope>
</reference>
<evidence type="ECO:0000313" key="1">
    <source>
        <dbReference type="EMBL" id="VEL19131.1"/>
    </source>
</evidence>
<comment type="caution">
    <text evidence="1">The sequence shown here is derived from an EMBL/GenBank/DDBJ whole genome shotgun (WGS) entry which is preliminary data.</text>
</comment>
<organism evidence="1 2">
    <name type="scientific">Protopolystoma xenopodis</name>
    <dbReference type="NCBI Taxonomy" id="117903"/>
    <lineage>
        <taxon>Eukaryota</taxon>
        <taxon>Metazoa</taxon>
        <taxon>Spiralia</taxon>
        <taxon>Lophotrochozoa</taxon>
        <taxon>Platyhelminthes</taxon>
        <taxon>Monogenea</taxon>
        <taxon>Polyopisthocotylea</taxon>
        <taxon>Polystomatidea</taxon>
        <taxon>Polystomatidae</taxon>
        <taxon>Protopolystoma</taxon>
    </lineage>
</organism>
<protein>
    <submittedName>
        <fullName evidence="1">Uncharacterized protein</fullName>
    </submittedName>
</protein>
<keyword evidence="2" id="KW-1185">Reference proteome</keyword>
<name>A0A3S5AFI2_9PLAT</name>
<dbReference type="EMBL" id="CAAALY010040233">
    <property type="protein sequence ID" value="VEL19131.1"/>
    <property type="molecule type" value="Genomic_DNA"/>
</dbReference>
<accession>A0A3S5AFI2</accession>
<dbReference type="Proteomes" id="UP000784294">
    <property type="component" value="Unassembled WGS sequence"/>
</dbReference>
<dbReference type="AlphaFoldDB" id="A0A3S5AFI2"/>